<dbReference type="InterPro" id="IPR050706">
    <property type="entry name" value="Cyclic-di-GMP_PDE-like"/>
</dbReference>
<dbReference type="Pfam" id="PF00563">
    <property type="entry name" value="EAL"/>
    <property type="match status" value="1"/>
</dbReference>
<name>A0A557PC55_9VIBR</name>
<dbReference type="Gene3D" id="6.10.340.10">
    <property type="match status" value="1"/>
</dbReference>
<organism evidence="11 12">
    <name type="scientific">Vibrio algivorus</name>
    <dbReference type="NCBI Taxonomy" id="1667024"/>
    <lineage>
        <taxon>Bacteria</taxon>
        <taxon>Pseudomonadati</taxon>
        <taxon>Pseudomonadota</taxon>
        <taxon>Gammaproteobacteria</taxon>
        <taxon>Vibrionales</taxon>
        <taxon>Vibrionaceae</taxon>
        <taxon>Vibrio</taxon>
    </lineage>
</organism>
<dbReference type="RefSeq" id="WP_144387682.1">
    <property type="nucleotide sequence ID" value="NZ_CANNCB010000005.1"/>
</dbReference>
<protein>
    <submittedName>
        <fullName evidence="11">EAL domain-containing protein</fullName>
    </submittedName>
</protein>
<dbReference type="InterPro" id="IPR001633">
    <property type="entry name" value="EAL_dom"/>
</dbReference>
<dbReference type="Gene3D" id="3.30.450.20">
    <property type="entry name" value="PAS domain"/>
    <property type="match status" value="1"/>
</dbReference>
<keyword evidence="3" id="KW-1003">Cell membrane</keyword>
<evidence type="ECO:0000313" key="12">
    <source>
        <dbReference type="Proteomes" id="UP000319828"/>
    </source>
</evidence>
<feature type="domain" description="HAMP" evidence="9">
    <location>
        <begin position="384"/>
        <end position="437"/>
    </location>
</feature>
<dbReference type="OrthoDB" id="6635966at2"/>
<dbReference type="InterPro" id="IPR043128">
    <property type="entry name" value="Rev_trsase/Diguanyl_cyclase"/>
</dbReference>
<dbReference type="InterPro" id="IPR035919">
    <property type="entry name" value="EAL_sf"/>
</dbReference>
<evidence type="ECO:0000313" key="11">
    <source>
        <dbReference type="EMBL" id="TVO38242.1"/>
    </source>
</evidence>
<evidence type="ECO:0000256" key="7">
    <source>
        <dbReference type="SAM" id="Phobius"/>
    </source>
</evidence>
<dbReference type="Proteomes" id="UP000319828">
    <property type="component" value="Unassembled WGS sequence"/>
</dbReference>
<comment type="subcellular location">
    <subcellularLocation>
        <location evidence="1">Cell inner membrane</location>
    </subcellularLocation>
    <subcellularLocation>
        <location evidence="2">Cell membrane</location>
        <topology evidence="2">Multi-pass membrane protein</topology>
    </subcellularLocation>
</comment>
<dbReference type="Pfam" id="PF00672">
    <property type="entry name" value="HAMP"/>
    <property type="match status" value="1"/>
</dbReference>
<sequence>MGYLLHTLAQMKAPRLSLRTAIILPLTLILFAMSALIFVIQSISYQNTLEDISKKELTTLAQTVRTNLGNYLYPSFIISSTLSQSVIHHFQEPISTSADKTSFLFDTYQSIKNQLPQLDTLNIGVDKTGYYYGFRKESDHSLSLLLKDETTNNDLVVFDGNTRDAKELYRVKDYNMHPRPWYAPVAFSRKQMWSEPYINNDEKKEITLSALTPIVDKGQLYGVIAADIKISTFNQLLTKQKSQHNRSIFIFDANQHLVAQSESSDELSIISEDAPKTETNNPLSIEGGRRAIYASTDPVIKAASKAYLSQSVSDEQLFEFSLDNKKHFGYVIPFNDQYGLNWHIAISIPESEVLSKMSSQQNIMNLTIIGSTIFLCLTGFIFLTRVTSPITQTAKAAQKLAKKEWNTQLPVFGQTFETYTLVKSFNEMATNLQVAFTDLHKQLAFDSLTGLYSREGLIESVKNHKRLNGFVFIIGFDSYRNINDTLGYNTGDQLLKAIAETIKTIAPANSFQARVGSSEFALVTLNMESNDKQDLINLIIRTFDKPIRLGMENILLSPVIGTSNINNNALEQALRQASIALSHAKKNHAKETTYSPEIEEYSLKRTQTILQISEGLKGREFVPFYQPLVDLESGKIIGAEALARWLSPSKGLIPPMKFIPIAEETGLIHQIGYQILLQSCQDTQNEIDAGRWPENFHIHVNVAVDQLASEQFISELKYILKKTKLSPNNLMLEVVESNLIDDNPLLLENIKTIRSMNVGIAIDDFGTGYSSLAYLQTIPFDCLKIDRAFIKDLTEKNGHNSIAAAILSLTRDMNIEVVAEGIETAEQAKVLAELKCGQVQGFYYGRPSPLKEWAINFPLK</sequence>
<dbReference type="InterPro" id="IPR033479">
    <property type="entry name" value="dCache_1"/>
</dbReference>
<evidence type="ECO:0000256" key="4">
    <source>
        <dbReference type="ARBA" id="ARBA00022692"/>
    </source>
</evidence>
<keyword evidence="4 7" id="KW-0812">Transmembrane</keyword>
<gene>
    <name evidence="11" type="ORF">FOF44_05255</name>
</gene>
<dbReference type="SUPFAM" id="SSF158472">
    <property type="entry name" value="HAMP domain-like"/>
    <property type="match status" value="1"/>
</dbReference>
<dbReference type="GO" id="GO:0005886">
    <property type="term" value="C:plasma membrane"/>
    <property type="evidence" value="ECO:0007669"/>
    <property type="project" value="UniProtKB-SubCell"/>
</dbReference>
<dbReference type="PANTHER" id="PTHR33121:SF70">
    <property type="entry name" value="SIGNALING PROTEIN YKOW"/>
    <property type="match status" value="1"/>
</dbReference>
<dbReference type="PROSITE" id="PS50885">
    <property type="entry name" value="HAMP"/>
    <property type="match status" value="1"/>
</dbReference>
<evidence type="ECO:0000256" key="2">
    <source>
        <dbReference type="ARBA" id="ARBA00004651"/>
    </source>
</evidence>
<dbReference type="AlphaFoldDB" id="A0A557PC55"/>
<dbReference type="CDD" id="cd12913">
    <property type="entry name" value="PDC1_MCP_like"/>
    <property type="match status" value="1"/>
</dbReference>
<dbReference type="SMART" id="SM00304">
    <property type="entry name" value="HAMP"/>
    <property type="match status" value="1"/>
</dbReference>
<keyword evidence="5 7" id="KW-1133">Transmembrane helix</keyword>
<comment type="caution">
    <text evidence="11">The sequence shown here is derived from an EMBL/GenBank/DDBJ whole genome shotgun (WGS) entry which is preliminary data.</text>
</comment>
<evidence type="ECO:0000259" key="9">
    <source>
        <dbReference type="PROSITE" id="PS50885"/>
    </source>
</evidence>
<dbReference type="CDD" id="cd01948">
    <property type="entry name" value="EAL"/>
    <property type="match status" value="1"/>
</dbReference>
<dbReference type="Gene3D" id="3.20.20.450">
    <property type="entry name" value="EAL domain"/>
    <property type="match status" value="1"/>
</dbReference>
<dbReference type="InterPro" id="IPR029151">
    <property type="entry name" value="Sensor-like_sf"/>
</dbReference>
<evidence type="ECO:0000256" key="6">
    <source>
        <dbReference type="ARBA" id="ARBA00023136"/>
    </source>
</evidence>
<dbReference type="InterPro" id="IPR000160">
    <property type="entry name" value="GGDEF_dom"/>
</dbReference>
<dbReference type="GO" id="GO:0071111">
    <property type="term" value="F:cyclic-guanylate-specific phosphodiesterase activity"/>
    <property type="evidence" value="ECO:0007669"/>
    <property type="project" value="InterPro"/>
</dbReference>
<dbReference type="CDD" id="cd01949">
    <property type="entry name" value="GGDEF"/>
    <property type="match status" value="1"/>
</dbReference>
<evidence type="ECO:0000259" key="10">
    <source>
        <dbReference type="PROSITE" id="PS50887"/>
    </source>
</evidence>
<dbReference type="GO" id="GO:0007165">
    <property type="term" value="P:signal transduction"/>
    <property type="evidence" value="ECO:0007669"/>
    <property type="project" value="InterPro"/>
</dbReference>
<dbReference type="PROSITE" id="PS50887">
    <property type="entry name" value="GGDEF"/>
    <property type="match status" value="1"/>
</dbReference>
<dbReference type="InterPro" id="IPR029787">
    <property type="entry name" value="Nucleotide_cyclase"/>
</dbReference>
<feature type="transmembrane region" description="Helical" evidence="7">
    <location>
        <begin position="20"/>
        <end position="40"/>
    </location>
</feature>
<dbReference type="PROSITE" id="PS50883">
    <property type="entry name" value="EAL"/>
    <property type="match status" value="1"/>
</dbReference>
<dbReference type="Pfam" id="PF02743">
    <property type="entry name" value="dCache_1"/>
    <property type="match status" value="1"/>
</dbReference>
<dbReference type="EMBL" id="VMKJ01000006">
    <property type="protein sequence ID" value="TVO38242.1"/>
    <property type="molecule type" value="Genomic_DNA"/>
</dbReference>
<dbReference type="SUPFAM" id="SSF103190">
    <property type="entry name" value="Sensory domain-like"/>
    <property type="match status" value="1"/>
</dbReference>
<feature type="domain" description="EAL" evidence="8">
    <location>
        <begin position="605"/>
        <end position="860"/>
    </location>
</feature>
<keyword evidence="6 7" id="KW-0472">Membrane</keyword>
<accession>A0A557PC55</accession>
<evidence type="ECO:0000256" key="1">
    <source>
        <dbReference type="ARBA" id="ARBA00004533"/>
    </source>
</evidence>
<evidence type="ECO:0000259" key="8">
    <source>
        <dbReference type="PROSITE" id="PS50883"/>
    </source>
</evidence>
<dbReference type="Gene3D" id="3.30.70.270">
    <property type="match status" value="1"/>
</dbReference>
<dbReference type="NCBIfam" id="TIGR00254">
    <property type="entry name" value="GGDEF"/>
    <property type="match status" value="1"/>
</dbReference>
<dbReference type="Pfam" id="PF00990">
    <property type="entry name" value="GGDEF"/>
    <property type="match status" value="1"/>
</dbReference>
<dbReference type="SUPFAM" id="SSF55073">
    <property type="entry name" value="Nucleotide cyclase"/>
    <property type="match status" value="1"/>
</dbReference>
<evidence type="ECO:0000256" key="3">
    <source>
        <dbReference type="ARBA" id="ARBA00022475"/>
    </source>
</evidence>
<evidence type="ECO:0000256" key="5">
    <source>
        <dbReference type="ARBA" id="ARBA00022989"/>
    </source>
</evidence>
<feature type="domain" description="GGDEF" evidence="10">
    <location>
        <begin position="467"/>
        <end position="598"/>
    </location>
</feature>
<dbReference type="SMART" id="SM00052">
    <property type="entry name" value="EAL"/>
    <property type="match status" value="1"/>
</dbReference>
<dbReference type="SUPFAM" id="SSF141868">
    <property type="entry name" value="EAL domain-like"/>
    <property type="match status" value="1"/>
</dbReference>
<reference evidence="11 12" key="1">
    <citation type="submission" date="2019-07" db="EMBL/GenBank/DDBJ databases">
        <title>The draft genome sequence of Vibrio algivorus M1486.</title>
        <authorList>
            <person name="Meng X."/>
        </authorList>
    </citation>
    <scope>NUCLEOTIDE SEQUENCE [LARGE SCALE GENOMIC DNA]</scope>
    <source>
        <strain evidence="11 12">M1486</strain>
    </source>
</reference>
<dbReference type="SMART" id="SM00267">
    <property type="entry name" value="GGDEF"/>
    <property type="match status" value="1"/>
</dbReference>
<dbReference type="PANTHER" id="PTHR33121">
    <property type="entry name" value="CYCLIC DI-GMP PHOSPHODIESTERASE PDEF"/>
    <property type="match status" value="1"/>
</dbReference>
<proteinExistence type="predicted"/>
<dbReference type="InterPro" id="IPR003660">
    <property type="entry name" value="HAMP_dom"/>
</dbReference>